<gene>
    <name evidence="2" type="ORF">GALMADRAFT_148257</name>
</gene>
<dbReference type="AlphaFoldDB" id="A0A067S7T8"/>
<reference evidence="3" key="1">
    <citation type="journal article" date="2014" name="Proc. Natl. Acad. Sci. U.S.A.">
        <title>Extensive sampling of basidiomycete genomes demonstrates inadequacy of the white-rot/brown-rot paradigm for wood decay fungi.</title>
        <authorList>
            <person name="Riley R."/>
            <person name="Salamov A.A."/>
            <person name="Brown D.W."/>
            <person name="Nagy L.G."/>
            <person name="Floudas D."/>
            <person name="Held B.W."/>
            <person name="Levasseur A."/>
            <person name="Lombard V."/>
            <person name="Morin E."/>
            <person name="Otillar R."/>
            <person name="Lindquist E.A."/>
            <person name="Sun H."/>
            <person name="LaButti K.M."/>
            <person name="Schmutz J."/>
            <person name="Jabbour D."/>
            <person name="Luo H."/>
            <person name="Baker S.E."/>
            <person name="Pisabarro A.G."/>
            <person name="Walton J.D."/>
            <person name="Blanchette R.A."/>
            <person name="Henrissat B."/>
            <person name="Martin F."/>
            <person name="Cullen D."/>
            <person name="Hibbett D.S."/>
            <person name="Grigoriev I.V."/>
        </authorList>
    </citation>
    <scope>NUCLEOTIDE SEQUENCE [LARGE SCALE GENOMIC DNA]</scope>
    <source>
        <strain evidence="3">CBS 339.88</strain>
    </source>
</reference>
<feature type="region of interest" description="Disordered" evidence="1">
    <location>
        <begin position="114"/>
        <end position="146"/>
    </location>
</feature>
<sequence length="265" mass="29064">MRGNHQHLTAPRRSALPPRWGHITSTVQHLGTPPRPALTPGHDNYTQLLRTHIRRHLTARTRDEGVNTPAKYEATKAKEAAVRRWKVAKKGGTASPAGLRATGNVARLVRQWEEAPSTEASHHRRRDCVPPSRGDFVRGGNESNTVRGEGLRELTMSGWHREGLVERSMQLEGEYQHNSVEVLTPTPRPTRSSSSWTATAGLWGGAGVGRGPPARRGVRVEGGGGLKDEREQQHRNTSSSAPAGVLLVLTQRAALLLLVSNRGRY</sequence>
<evidence type="ECO:0000256" key="1">
    <source>
        <dbReference type="SAM" id="MobiDB-lite"/>
    </source>
</evidence>
<evidence type="ECO:0000313" key="3">
    <source>
        <dbReference type="Proteomes" id="UP000027222"/>
    </source>
</evidence>
<dbReference type="EMBL" id="KL142429">
    <property type="protein sequence ID" value="KDR65977.1"/>
    <property type="molecule type" value="Genomic_DNA"/>
</dbReference>
<keyword evidence="3" id="KW-1185">Reference proteome</keyword>
<feature type="region of interest" description="Disordered" evidence="1">
    <location>
        <begin position="183"/>
        <end position="239"/>
    </location>
</feature>
<evidence type="ECO:0000313" key="2">
    <source>
        <dbReference type="EMBL" id="KDR65977.1"/>
    </source>
</evidence>
<name>A0A067S7T8_GALM3</name>
<accession>A0A067S7T8</accession>
<dbReference type="HOGENOM" id="CLU_1049904_0_0_1"/>
<protein>
    <submittedName>
        <fullName evidence="2">Uncharacterized protein</fullName>
    </submittedName>
</protein>
<organism evidence="2 3">
    <name type="scientific">Galerina marginata (strain CBS 339.88)</name>
    <dbReference type="NCBI Taxonomy" id="685588"/>
    <lineage>
        <taxon>Eukaryota</taxon>
        <taxon>Fungi</taxon>
        <taxon>Dikarya</taxon>
        <taxon>Basidiomycota</taxon>
        <taxon>Agaricomycotina</taxon>
        <taxon>Agaricomycetes</taxon>
        <taxon>Agaricomycetidae</taxon>
        <taxon>Agaricales</taxon>
        <taxon>Agaricineae</taxon>
        <taxon>Strophariaceae</taxon>
        <taxon>Galerina</taxon>
    </lineage>
</organism>
<proteinExistence type="predicted"/>
<dbReference type="Proteomes" id="UP000027222">
    <property type="component" value="Unassembled WGS sequence"/>
</dbReference>